<evidence type="ECO:0000259" key="7">
    <source>
        <dbReference type="SMART" id="SM00849"/>
    </source>
</evidence>
<comment type="function">
    <text evidence="6">Endoribonuclease that catalyzes the hydrolysis of histone-coding pre-mRNA 3'-end. Involved in histone pre-mRNA processing during the S-phase of the cell cycle, which is required for entering/progressing through S-phase. Cleaves histone pre-mRNA at a major and a minor cleavage site after the 5'-ACCCA-3' and the 5'-ACCCACA-3' sequence, respectively, and located downstream of the stem-loop. May require the presence of the HDE element located at the histone pre-RNA 3'-end to avoid non-specific cleavage.</text>
</comment>
<evidence type="ECO:0000256" key="4">
    <source>
        <dbReference type="ARBA" id="ARBA00032988"/>
    </source>
</evidence>
<dbReference type="Gene3D" id="3.60.15.10">
    <property type="entry name" value="Ribonuclease Z/Hydroxyacylglutathione hydrolase-like"/>
    <property type="match status" value="1"/>
</dbReference>
<evidence type="ECO:0000256" key="2">
    <source>
        <dbReference type="ARBA" id="ARBA00011738"/>
    </source>
</evidence>
<dbReference type="SUPFAM" id="SSF56281">
    <property type="entry name" value="Metallo-hydrolase/oxidoreductase"/>
    <property type="match status" value="1"/>
</dbReference>
<feature type="domain" description="Metallo-beta-lactamase" evidence="7">
    <location>
        <begin position="23"/>
        <end position="183"/>
    </location>
</feature>
<evidence type="ECO:0000256" key="5">
    <source>
        <dbReference type="ARBA" id="ARBA00044690"/>
    </source>
</evidence>
<dbReference type="Pfam" id="PF00753">
    <property type="entry name" value="Lactamase_B"/>
    <property type="match status" value="1"/>
</dbReference>
<comment type="caution">
    <text evidence="8">The sequence shown here is derived from an EMBL/GenBank/DDBJ whole genome shotgun (WGS) entry which is preliminary data.</text>
</comment>
<dbReference type="PANTHER" id="PTHR23200:SF48">
    <property type="entry name" value="METALLO-BETA-LACTAMASE DOMAIN-CONTAINING PROTEIN 1"/>
    <property type="match status" value="1"/>
</dbReference>
<evidence type="ECO:0000313" key="9">
    <source>
        <dbReference type="Proteomes" id="UP000034613"/>
    </source>
</evidence>
<gene>
    <name evidence="8" type="ORF">UU03_C0006G0003</name>
</gene>
<dbReference type="InterPro" id="IPR039344">
    <property type="entry name" value="MBLAC1"/>
</dbReference>
<dbReference type="InterPro" id="IPR001279">
    <property type="entry name" value="Metallo-B-lactamas"/>
</dbReference>
<dbReference type="CDD" id="cd07711">
    <property type="entry name" value="MBLAC1-like_MBL-fold"/>
    <property type="match status" value="1"/>
</dbReference>
<dbReference type="Proteomes" id="UP000034613">
    <property type="component" value="Unassembled WGS sequence"/>
</dbReference>
<sequence>MNKVKVLVEGYAKVNSDGTWDATCSTTLIDTGKLKIIVDPGCDRELLLEALEKEGLKTTDIDYVFISHYHPDHCLLMGIFENATVFDSIQWQKGPVGGETPEVLPETDIRLIKTPGHTLDHTSLLVNTDKGKILVGADVFWWAENEEQKVDIEKHDDFAEDMKTLKESRRKALEIADFIIPGHGKMFKVKT</sequence>
<protein>
    <recommendedName>
        <fullName evidence="3">Metallo-beta-lactamase domain-containing protein 1</fullName>
    </recommendedName>
    <alternativeName>
        <fullName evidence="4">Endoribonuclease MBLAC1</fullName>
    </alternativeName>
</protein>
<accession>A0A0G0SEZ8</accession>
<dbReference type="PANTHER" id="PTHR23200">
    <property type="entry name" value="METALLO-BETA-LACTAMASE DOMAIN-CONTAINING PROTEIN 1"/>
    <property type="match status" value="1"/>
</dbReference>
<evidence type="ECO:0000256" key="6">
    <source>
        <dbReference type="ARBA" id="ARBA00045869"/>
    </source>
</evidence>
<comment type="subunit">
    <text evidence="2">Homodimer.</text>
</comment>
<evidence type="ECO:0000256" key="1">
    <source>
        <dbReference type="ARBA" id="ARBA00004514"/>
    </source>
</evidence>
<dbReference type="EMBL" id="LBZB01000006">
    <property type="protein sequence ID" value="KKR63349.1"/>
    <property type="molecule type" value="Genomic_DNA"/>
</dbReference>
<dbReference type="GO" id="GO:0005829">
    <property type="term" value="C:cytosol"/>
    <property type="evidence" value="ECO:0007669"/>
    <property type="project" value="UniProtKB-SubCell"/>
</dbReference>
<organism evidence="8 9">
    <name type="scientific">Candidatus Woesebacteria bacterium GW2011_GWA1_40_45</name>
    <dbReference type="NCBI Taxonomy" id="1618554"/>
    <lineage>
        <taxon>Bacteria</taxon>
        <taxon>Candidatus Woeseibacteriota</taxon>
    </lineage>
</organism>
<dbReference type="SMART" id="SM00849">
    <property type="entry name" value="Lactamase_B"/>
    <property type="match status" value="1"/>
</dbReference>
<name>A0A0G0SEZ8_9BACT</name>
<proteinExistence type="predicted"/>
<dbReference type="AlphaFoldDB" id="A0A0G0SEZ8"/>
<comment type="subcellular location">
    <subcellularLocation>
        <location evidence="1">Cytoplasm</location>
        <location evidence="1">Cytosol</location>
    </subcellularLocation>
</comment>
<dbReference type="InterPro" id="IPR036866">
    <property type="entry name" value="RibonucZ/Hydroxyglut_hydro"/>
</dbReference>
<evidence type="ECO:0000313" key="8">
    <source>
        <dbReference type="EMBL" id="KKR63349.1"/>
    </source>
</evidence>
<evidence type="ECO:0000256" key="3">
    <source>
        <dbReference type="ARBA" id="ARBA00014856"/>
    </source>
</evidence>
<reference evidence="8 9" key="1">
    <citation type="journal article" date="2015" name="Nature">
        <title>rRNA introns, odd ribosomes, and small enigmatic genomes across a large radiation of phyla.</title>
        <authorList>
            <person name="Brown C.T."/>
            <person name="Hug L.A."/>
            <person name="Thomas B.C."/>
            <person name="Sharon I."/>
            <person name="Castelle C.J."/>
            <person name="Singh A."/>
            <person name="Wilkins M.J."/>
            <person name="Williams K.H."/>
            <person name="Banfield J.F."/>
        </authorList>
    </citation>
    <scope>NUCLEOTIDE SEQUENCE [LARGE SCALE GENOMIC DNA]</scope>
</reference>
<comment type="catalytic activity">
    <reaction evidence="5">
        <text>a ribonucleotidyl-ribonucleotide-RNA + H2O = a 3'-end ribonucleotide-RNA + a 5'-end 5'-phospho-ribonucleoside-RNA + H(+)</text>
        <dbReference type="Rhea" id="RHEA:68096"/>
        <dbReference type="Rhea" id="RHEA-COMP:15179"/>
        <dbReference type="Rhea" id="RHEA-COMP:17355"/>
        <dbReference type="Rhea" id="RHEA-COMP:17428"/>
        <dbReference type="ChEBI" id="CHEBI:15377"/>
        <dbReference type="ChEBI" id="CHEBI:15378"/>
        <dbReference type="ChEBI" id="CHEBI:74896"/>
        <dbReference type="ChEBI" id="CHEBI:138282"/>
        <dbReference type="ChEBI" id="CHEBI:173118"/>
    </reaction>
    <physiologicalReaction direction="left-to-right" evidence="5">
        <dbReference type="Rhea" id="RHEA:68097"/>
    </physiologicalReaction>
</comment>